<sequence length="94" mass="11261">MADPEIDQGFVEDAQGQTDILRSPFFDIRWGYDQSVEDYIDRILYQLTLSIKEHIRPDRWQIVGRPPTLQHQLPLRRTRSYASLVLWWHLSDCF</sequence>
<accession>A0ABD0VAX4</accession>
<comment type="caution">
    <text evidence="1">The sequence shown here is derived from an EMBL/GenBank/DDBJ whole genome shotgun (WGS) entry which is preliminary data.</text>
</comment>
<name>A0ABD0VAX4_DENTH</name>
<reference evidence="1 2" key="1">
    <citation type="journal article" date="2024" name="Plant Biotechnol. J.">
        <title>Dendrobium thyrsiflorum genome and its molecular insights into genes involved in important horticultural traits.</title>
        <authorList>
            <person name="Chen B."/>
            <person name="Wang J.Y."/>
            <person name="Zheng P.J."/>
            <person name="Li K.L."/>
            <person name="Liang Y.M."/>
            <person name="Chen X.F."/>
            <person name="Zhang C."/>
            <person name="Zhao X."/>
            <person name="He X."/>
            <person name="Zhang G.Q."/>
            <person name="Liu Z.J."/>
            <person name="Xu Q."/>
        </authorList>
    </citation>
    <scope>NUCLEOTIDE SEQUENCE [LARGE SCALE GENOMIC DNA]</scope>
    <source>
        <strain evidence="1">GZMU011</strain>
    </source>
</reference>
<keyword evidence="2" id="KW-1185">Reference proteome</keyword>
<dbReference type="EMBL" id="JANQDX010000006">
    <property type="protein sequence ID" value="KAL0922105.1"/>
    <property type="molecule type" value="Genomic_DNA"/>
</dbReference>
<evidence type="ECO:0000313" key="2">
    <source>
        <dbReference type="Proteomes" id="UP001552299"/>
    </source>
</evidence>
<dbReference type="Proteomes" id="UP001552299">
    <property type="component" value="Unassembled WGS sequence"/>
</dbReference>
<evidence type="ECO:0000313" key="1">
    <source>
        <dbReference type="EMBL" id="KAL0922105.1"/>
    </source>
</evidence>
<protein>
    <submittedName>
        <fullName evidence="1">Uncharacterized protein</fullName>
    </submittedName>
</protein>
<proteinExistence type="predicted"/>
<gene>
    <name evidence="1" type="ORF">M5K25_006067</name>
</gene>
<dbReference type="AlphaFoldDB" id="A0ABD0VAX4"/>
<organism evidence="1 2">
    <name type="scientific">Dendrobium thyrsiflorum</name>
    <name type="common">Pinecone-like raceme dendrobium</name>
    <name type="synonym">Orchid</name>
    <dbReference type="NCBI Taxonomy" id="117978"/>
    <lineage>
        <taxon>Eukaryota</taxon>
        <taxon>Viridiplantae</taxon>
        <taxon>Streptophyta</taxon>
        <taxon>Embryophyta</taxon>
        <taxon>Tracheophyta</taxon>
        <taxon>Spermatophyta</taxon>
        <taxon>Magnoliopsida</taxon>
        <taxon>Liliopsida</taxon>
        <taxon>Asparagales</taxon>
        <taxon>Orchidaceae</taxon>
        <taxon>Epidendroideae</taxon>
        <taxon>Malaxideae</taxon>
        <taxon>Dendrobiinae</taxon>
        <taxon>Dendrobium</taxon>
    </lineage>
</organism>